<protein>
    <recommendedName>
        <fullName evidence="7">FXYD domain-containing ion transport regulator</fullName>
    </recommendedName>
</protein>
<comment type="similarity">
    <text evidence="2 7">Belongs to the FXYD family.</text>
</comment>
<keyword evidence="4 7" id="KW-0812">Transmembrane</keyword>
<organism evidence="8 9">
    <name type="scientific">Haplochromis burtoni</name>
    <name type="common">Burton's mouthbrooder</name>
    <name type="synonym">Chromis burtoni</name>
    <dbReference type="NCBI Taxonomy" id="8153"/>
    <lineage>
        <taxon>Eukaryota</taxon>
        <taxon>Metazoa</taxon>
        <taxon>Chordata</taxon>
        <taxon>Craniata</taxon>
        <taxon>Vertebrata</taxon>
        <taxon>Euteleostomi</taxon>
        <taxon>Actinopterygii</taxon>
        <taxon>Neopterygii</taxon>
        <taxon>Teleostei</taxon>
        <taxon>Neoteleostei</taxon>
        <taxon>Acanthomorphata</taxon>
        <taxon>Ovalentaria</taxon>
        <taxon>Cichlomorphae</taxon>
        <taxon>Cichliformes</taxon>
        <taxon>Cichlidae</taxon>
        <taxon>African cichlids</taxon>
        <taxon>Pseudocrenilabrinae</taxon>
        <taxon>Haplochromini</taxon>
        <taxon>Haplochromis</taxon>
    </lineage>
</organism>
<reference evidence="8" key="2">
    <citation type="submission" date="2025-09" db="UniProtKB">
        <authorList>
            <consortium name="Ensembl"/>
        </authorList>
    </citation>
    <scope>IDENTIFICATION</scope>
</reference>
<accession>A0A3Q3BQ18</accession>
<reference evidence="8" key="1">
    <citation type="submission" date="2025-08" db="UniProtKB">
        <authorList>
            <consortium name="Ensembl"/>
        </authorList>
    </citation>
    <scope>IDENTIFICATION</scope>
</reference>
<keyword evidence="9" id="KW-1185">Reference proteome</keyword>
<evidence type="ECO:0000256" key="6">
    <source>
        <dbReference type="ARBA" id="ARBA00023136"/>
    </source>
</evidence>
<evidence type="ECO:0000256" key="3">
    <source>
        <dbReference type="ARBA" id="ARBA00022448"/>
    </source>
</evidence>
<evidence type="ECO:0000313" key="8">
    <source>
        <dbReference type="Ensembl" id="ENSHBUP00000003846.1"/>
    </source>
</evidence>
<dbReference type="Pfam" id="PF02038">
    <property type="entry name" value="ATP1G1_PLM_MAT8"/>
    <property type="match status" value="1"/>
</dbReference>
<comment type="subcellular location">
    <subcellularLocation>
        <location evidence="1">Membrane</location>
        <topology evidence="1">Single-pass membrane protein</topology>
    </subcellularLocation>
</comment>
<name>A0A3Q3BQ18_HAPBU</name>
<dbReference type="GO" id="GO:0006811">
    <property type="term" value="P:monoatomic ion transport"/>
    <property type="evidence" value="ECO:0007669"/>
    <property type="project" value="UniProtKB-KW"/>
</dbReference>
<dbReference type="Proteomes" id="UP000264840">
    <property type="component" value="Unplaced"/>
</dbReference>
<feature type="transmembrane region" description="Helical" evidence="7">
    <location>
        <begin position="20"/>
        <end position="45"/>
    </location>
</feature>
<dbReference type="AlphaFoldDB" id="A0A3Q3BQ18"/>
<keyword evidence="7" id="KW-1133">Transmembrane helix</keyword>
<evidence type="ECO:0000313" key="9">
    <source>
        <dbReference type="Proteomes" id="UP000264840"/>
    </source>
</evidence>
<evidence type="ECO:0000256" key="7">
    <source>
        <dbReference type="RuleBase" id="RU364131"/>
    </source>
</evidence>
<proteinExistence type="inferred from homology"/>
<evidence type="ECO:0000256" key="2">
    <source>
        <dbReference type="ARBA" id="ARBA00005948"/>
    </source>
</evidence>
<dbReference type="Ensembl" id="ENSHBUT00000009696.1">
    <property type="protein sequence ID" value="ENSHBUP00000003846.1"/>
    <property type="gene ID" value="ENSHBUG00000005135.1"/>
</dbReference>
<dbReference type="GO" id="GO:0043269">
    <property type="term" value="P:regulation of monoatomic ion transport"/>
    <property type="evidence" value="ECO:0007669"/>
    <property type="project" value="InterPro"/>
</dbReference>
<evidence type="ECO:0000256" key="5">
    <source>
        <dbReference type="ARBA" id="ARBA00023065"/>
    </source>
</evidence>
<keyword evidence="5 7" id="KW-0406">Ion transport</keyword>
<sequence>TSQPPRFPRRSWREPHRCFWYYETLRTTGVILAVIMFVSGILIALSRSAAGELAGHSPDCGCWDQLLCSAATAGSPPGGGYHGDRLPCVKLCGREPVGGKI</sequence>
<dbReference type="GO" id="GO:0016020">
    <property type="term" value="C:membrane"/>
    <property type="evidence" value="ECO:0007669"/>
    <property type="project" value="UniProtKB-SubCell"/>
</dbReference>
<dbReference type="GO" id="GO:0099106">
    <property type="term" value="F:ion channel regulator activity"/>
    <property type="evidence" value="ECO:0007669"/>
    <property type="project" value="InterPro"/>
</dbReference>
<keyword evidence="3 7" id="KW-0813">Transport</keyword>
<dbReference type="Gene3D" id="1.20.5.780">
    <property type="entry name" value="Single helix bin"/>
    <property type="match status" value="1"/>
</dbReference>
<keyword evidence="6 7" id="KW-0472">Membrane</keyword>
<dbReference type="STRING" id="8153.ENSHBUP00000003846"/>
<dbReference type="InterPro" id="IPR000272">
    <property type="entry name" value="Ion-transport_regulator_FXYD"/>
</dbReference>
<evidence type="ECO:0000256" key="4">
    <source>
        <dbReference type="ARBA" id="ARBA00022692"/>
    </source>
</evidence>
<evidence type="ECO:0000256" key="1">
    <source>
        <dbReference type="ARBA" id="ARBA00004167"/>
    </source>
</evidence>